<dbReference type="CDD" id="cd00165">
    <property type="entry name" value="S4"/>
    <property type="match status" value="1"/>
</dbReference>
<dbReference type="Pfam" id="PF00849">
    <property type="entry name" value="PseudoU_synth_2"/>
    <property type="match status" value="1"/>
</dbReference>
<dbReference type="PANTHER" id="PTHR21600">
    <property type="entry name" value="MITOCHONDRIAL RNA PSEUDOURIDINE SYNTHASE"/>
    <property type="match status" value="1"/>
</dbReference>
<feature type="domain" description="RNA-binding S4" evidence="4">
    <location>
        <begin position="15"/>
        <end position="74"/>
    </location>
</feature>
<comment type="similarity">
    <text evidence="1">Belongs to the pseudouridine synthase RluA family.</text>
</comment>
<dbReference type="RefSeq" id="WP_089273333.1">
    <property type="nucleotide sequence ID" value="NZ_FZOC01000002.1"/>
</dbReference>
<proteinExistence type="inferred from homology"/>
<evidence type="ECO:0000256" key="1">
    <source>
        <dbReference type="ARBA" id="ARBA00010876"/>
    </source>
</evidence>
<accession>A0A238ZHU8</accession>
<protein>
    <submittedName>
        <fullName evidence="5">23S rRNA pseudouridine1911/1915/1917 synthase</fullName>
    </submittedName>
</protein>
<dbReference type="Proteomes" id="UP000198324">
    <property type="component" value="Unassembled WGS sequence"/>
</dbReference>
<dbReference type="CDD" id="cd02869">
    <property type="entry name" value="PseudoU_synth_RluA_like"/>
    <property type="match status" value="1"/>
</dbReference>
<dbReference type="EMBL" id="FZOC01000002">
    <property type="protein sequence ID" value="SNR82611.1"/>
    <property type="molecule type" value="Genomic_DNA"/>
</dbReference>
<reference evidence="5 6" key="1">
    <citation type="submission" date="2017-06" db="EMBL/GenBank/DDBJ databases">
        <authorList>
            <person name="Kim H.J."/>
            <person name="Triplett B.A."/>
        </authorList>
    </citation>
    <scope>NUCLEOTIDE SEQUENCE [LARGE SCALE GENOMIC DNA]</scope>
    <source>
        <strain evidence="5 6">DSM 13116</strain>
    </source>
</reference>
<dbReference type="Gene3D" id="3.30.2350.10">
    <property type="entry name" value="Pseudouridine synthase"/>
    <property type="match status" value="1"/>
</dbReference>
<dbReference type="Gene3D" id="3.10.290.10">
    <property type="entry name" value="RNA-binding S4 domain"/>
    <property type="match status" value="1"/>
</dbReference>
<dbReference type="InterPro" id="IPR050188">
    <property type="entry name" value="RluA_PseudoU_synthase"/>
</dbReference>
<sequence>MRQCDFCVDASAAGMRLDRALEVLLPGSGLRGRRRLIEGGRVLVDGRAASAGLKLKVGQRVEVLPEETGPSDLECPQVPVLTRTAAYAAVDKPAGLHSASLAGGGGPSLQAMLPSLFAGESPILLNRLDRPTSGIVLVAMGQAAARAFQALAPGSVLKEYLAVVQGELAETLELKRRLDTDDCKRTRVLGRLDPDPRGWTLVWPEAVLSAGRTLVRVRIQAGARHQIRAHLAAAGLPIVGDPLYGEGICEADATLYLHHQRMEFRGFRAYCPPPWLGELDRTGTPDPARSMEEA</sequence>
<dbReference type="InterPro" id="IPR020103">
    <property type="entry name" value="PsdUridine_synth_cat_dom_sf"/>
</dbReference>
<evidence type="ECO:0000256" key="2">
    <source>
        <dbReference type="ARBA" id="ARBA00023235"/>
    </source>
</evidence>
<keyword evidence="3" id="KW-0694">RNA-binding</keyword>
<dbReference type="AlphaFoldDB" id="A0A238ZHU8"/>
<dbReference type="GO" id="GO:0003723">
    <property type="term" value="F:RNA binding"/>
    <property type="evidence" value="ECO:0007669"/>
    <property type="project" value="UniProtKB-KW"/>
</dbReference>
<dbReference type="Pfam" id="PF01479">
    <property type="entry name" value="S4"/>
    <property type="match status" value="1"/>
</dbReference>
<dbReference type="SMART" id="SM00363">
    <property type="entry name" value="S4"/>
    <property type="match status" value="1"/>
</dbReference>
<dbReference type="InterPro" id="IPR036986">
    <property type="entry name" value="S4_RNA-bd_sf"/>
</dbReference>
<keyword evidence="6" id="KW-1185">Reference proteome</keyword>
<dbReference type="PANTHER" id="PTHR21600:SF87">
    <property type="entry name" value="RNA PSEUDOURIDYLATE SYNTHASE DOMAIN-CONTAINING PROTEIN 1"/>
    <property type="match status" value="1"/>
</dbReference>
<dbReference type="PROSITE" id="PS01129">
    <property type="entry name" value="PSI_RLU"/>
    <property type="match status" value="1"/>
</dbReference>
<dbReference type="GO" id="GO:0000455">
    <property type="term" value="P:enzyme-directed rRNA pseudouridine synthesis"/>
    <property type="evidence" value="ECO:0007669"/>
    <property type="project" value="TreeGrafter"/>
</dbReference>
<evidence type="ECO:0000256" key="3">
    <source>
        <dbReference type="PROSITE-ProRule" id="PRU00182"/>
    </source>
</evidence>
<evidence type="ECO:0000259" key="4">
    <source>
        <dbReference type="SMART" id="SM00363"/>
    </source>
</evidence>
<dbReference type="PROSITE" id="PS50889">
    <property type="entry name" value="S4"/>
    <property type="match status" value="1"/>
</dbReference>
<dbReference type="InterPro" id="IPR006224">
    <property type="entry name" value="PsdUridine_synth_RluA-like_CS"/>
</dbReference>
<evidence type="ECO:0000313" key="6">
    <source>
        <dbReference type="Proteomes" id="UP000198324"/>
    </source>
</evidence>
<keyword evidence="2" id="KW-0413">Isomerase</keyword>
<dbReference type="OrthoDB" id="128480at2"/>
<dbReference type="GO" id="GO:0120159">
    <property type="term" value="F:rRNA pseudouridine synthase activity"/>
    <property type="evidence" value="ECO:0007669"/>
    <property type="project" value="UniProtKB-ARBA"/>
</dbReference>
<name>A0A238ZHU8_9BACT</name>
<organism evidence="5 6">
    <name type="scientific">Humidesulfovibrio mexicanus</name>
    <dbReference type="NCBI Taxonomy" id="147047"/>
    <lineage>
        <taxon>Bacteria</taxon>
        <taxon>Pseudomonadati</taxon>
        <taxon>Thermodesulfobacteriota</taxon>
        <taxon>Desulfovibrionia</taxon>
        <taxon>Desulfovibrionales</taxon>
        <taxon>Desulfovibrionaceae</taxon>
        <taxon>Humidesulfovibrio</taxon>
    </lineage>
</organism>
<dbReference type="SUPFAM" id="SSF55120">
    <property type="entry name" value="Pseudouridine synthase"/>
    <property type="match status" value="1"/>
</dbReference>
<gene>
    <name evidence="5" type="ORF">SAMN04488503_1534</name>
</gene>
<dbReference type="InterPro" id="IPR002942">
    <property type="entry name" value="S4_RNA-bd"/>
</dbReference>
<dbReference type="SUPFAM" id="SSF55174">
    <property type="entry name" value="Alpha-L RNA-binding motif"/>
    <property type="match status" value="1"/>
</dbReference>
<evidence type="ECO:0000313" key="5">
    <source>
        <dbReference type="EMBL" id="SNR82611.1"/>
    </source>
</evidence>
<dbReference type="InterPro" id="IPR006145">
    <property type="entry name" value="PsdUridine_synth_RsuA/RluA"/>
</dbReference>